<evidence type="ECO:0000256" key="2">
    <source>
        <dbReference type="SAM" id="Phobius"/>
    </source>
</evidence>
<feature type="compositionally biased region" description="Basic and acidic residues" evidence="1">
    <location>
        <begin position="61"/>
        <end position="75"/>
    </location>
</feature>
<gene>
    <name evidence="3" type="ORF">A142_23025</name>
</gene>
<feature type="transmembrane region" description="Helical" evidence="2">
    <location>
        <begin position="20"/>
        <end position="41"/>
    </location>
</feature>
<proteinExistence type="predicted"/>
<accession>A0A1E5FKQ6</accession>
<protein>
    <submittedName>
        <fullName evidence="3">Uncharacterized protein</fullName>
    </submittedName>
</protein>
<evidence type="ECO:0000313" key="4">
    <source>
        <dbReference type="Proteomes" id="UP000094802"/>
    </source>
</evidence>
<keyword evidence="2" id="KW-0812">Transmembrane</keyword>
<reference evidence="3 4" key="1">
    <citation type="journal article" date="2012" name="Science">
        <title>Ecological populations of bacteria act as socially cohesive units of antibiotic production and resistance.</title>
        <authorList>
            <person name="Cordero O.X."/>
            <person name="Wildschutte H."/>
            <person name="Kirkup B."/>
            <person name="Proehl S."/>
            <person name="Ngo L."/>
            <person name="Hussain F."/>
            <person name="Le Roux F."/>
            <person name="Mincer T."/>
            <person name="Polz M.F."/>
        </authorList>
    </citation>
    <scope>NUCLEOTIDE SEQUENCE [LARGE SCALE GENOMIC DNA]</scope>
    <source>
        <strain evidence="3 4">12E03</strain>
    </source>
</reference>
<dbReference type="EMBL" id="AJZD02000249">
    <property type="protein sequence ID" value="OEF90479.1"/>
    <property type="molecule type" value="Genomic_DNA"/>
</dbReference>
<name>A0A1E5FKQ6_VIBSP</name>
<dbReference type="RefSeq" id="WP_019821582.1">
    <property type="nucleotide sequence ID" value="NZ_AJZD02000249.1"/>
</dbReference>
<feature type="region of interest" description="Disordered" evidence="1">
    <location>
        <begin position="53"/>
        <end position="75"/>
    </location>
</feature>
<evidence type="ECO:0000313" key="3">
    <source>
        <dbReference type="EMBL" id="OEF90479.1"/>
    </source>
</evidence>
<keyword evidence="2" id="KW-0472">Membrane</keyword>
<evidence type="ECO:0000256" key="1">
    <source>
        <dbReference type="SAM" id="MobiDB-lite"/>
    </source>
</evidence>
<keyword evidence="2" id="KW-1133">Transmembrane helix</keyword>
<organism evidence="3 4">
    <name type="scientific">Vibrio splendidus 12E03</name>
    <dbReference type="NCBI Taxonomy" id="1191305"/>
    <lineage>
        <taxon>Bacteria</taxon>
        <taxon>Pseudomonadati</taxon>
        <taxon>Pseudomonadota</taxon>
        <taxon>Gammaproteobacteria</taxon>
        <taxon>Vibrionales</taxon>
        <taxon>Vibrionaceae</taxon>
        <taxon>Vibrio</taxon>
    </lineage>
</organism>
<comment type="caution">
    <text evidence="3">The sequence shown here is derived from an EMBL/GenBank/DDBJ whole genome shotgun (WGS) entry which is preliminary data.</text>
</comment>
<dbReference type="Proteomes" id="UP000094802">
    <property type="component" value="Unassembled WGS sequence"/>
</dbReference>
<sequence>MGNIIQITVEDFDALLEALIVGEVLAVITGLLIYEGLYLAVRWLFRSNDQQQAQTSPAGISEHDHVKGSVSPDER</sequence>
<dbReference type="AlphaFoldDB" id="A0A1E5FKQ6"/>